<sequence length="404" mass="41528">MANTQERTAGSHVGAWRSLALGSTVVAISLNQRPALVAVGPLTPQLRADTGLGATAVSVLTTLPLLCFGVFALAAPVAGRRWGIDRTLTGALIILLAGIGLRMLPSVPALFVGSAVAGIGIAVSNVLLPSLIKRDYPLRTGPMMGLYSLCLNGGAALAAAGTVPFGSALSLNWRVTLGAWGLMTLVALALWLPRICTAGHRQISAPVTRLPVWRSKLAWAVSLFMALQSLVYYALIAWLPTLLTDAGLSQSRAGLTASIMSIAGTASSLLIPIFATRSTNQRVFVGVSVLGFLFGLIGLLLAPNGAPVLWVILLGIGQGAGIGLALTLFVLRTQSASAAADLSGMAQTIGYLIAAAGPLLAGALHDLTDSWSATILALTLALAALLATGWIAAANRVVEDELHD</sequence>
<organism evidence="7 8">
    <name type="scientific">Mycolicibacterium komossense</name>
    <dbReference type="NCBI Taxonomy" id="1779"/>
    <lineage>
        <taxon>Bacteria</taxon>
        <taxon>Bacillati</taxon>
        <taxon>Actinomycetota</taxon>
        <taxon>Actinomycetes</taxon>
        <taxon>Mycobacteriales</taxon>
        <taxon>Mycobacteriaceae</taxon>
        <taxon>Mycolicibacterium</taxon>
    </lineage>
</organism>
<feature type="transmembrane region" description="Helical" evidence="5">
    <location>
        <begin position="308"/>
        <end position="331"/>
    </location>
</feature>
<dbReference type="CDD" id="cd17339">
    <property type="entry name" value="MFS_NIMT_CynX_like"/>
    <property type="match status" value="1"/>
</dbReference>
<evidence type="ECO:0000313" key="8">
    <source>
        <dbReference type="Proteomes" id="UP001526201"/>
    </source>
</evidence>
<dbReference type="Pfam" id="PF07690">
    <property type="entry name" value="MFS_1"/>
    <property type="match status" value="1"/>
</dbReference>
<feature type="transmembrane region" description="Helical" evidence="5">
    <location>
        <begin position="343"/>
        <end position="364"/>
    </location>
</feature>
<comment type="subcellular location">
    <subcellularLocation>
        <location evidence="1">Cell membrane</location>
        <topology evidence="1">Multi-pass membrane protein</topology>
    </subcellularLocation>
</comment>
<gene>
    <name evidence="7" type="ORF">H7J73_13035</name>
</gene>
<feature type="transmembrane region" description="Helical" evidence="5">
    <location>
        <begin position="217"/>
        <end position="235"/>
    </location>
</feature>
<feature type="transmembrane region" description="Helical" evidence="5">
    <location>
        <begin position="52"/>
        <end position="75"/>
    </location>
</feature>
<feature type="transmembrane region" description="Helical" evidence="5">
    <location>
        <begin position="370"/>
        <end position="393"/>
    </location>
</feature>
<keyword evidence="3 5" id="KW-1133">Transmembrane helix</keyword>
<dbReference type="RefSeq" id="WP_264067834.1">
    <property type="nucleotide sequence ID" value="NZ_JACKTY010000028.1"/>
</dbReference>
<feature type="transmembrane region" description="Helical" evidence="5">
    <location>
        <begin position="144"/>
        <end position="165"/>
    </location>
</feature>
<dbReference type="PANTHER" id="PTHR23523">
    <property type="match status" value="1"/>
</dbReference>
<proteinExistence type="predicted"/>
<dbReference type="Proteomes" id="UP001526201">
    <property type="component" value="Unassembled WGS sequence"/>
</dbReference>
<keyword evidence="2 5" id="KW-0812">Transmembrane</keyword>
<keyword evidence="4 5" id="KW-0472">Membrane</keyword>
<feature type="domain" description="Major facilitator superfamily (MFS) profile" evidence="6">
    <location>
        <begin position="15"/>
        <end position="396"/>
    </location>
</feature>
<dbReference type="PANTHER" id="PTHR23523:SF2">
    <property type="entry name" value="2-NITROIMIDAZOLE TRANSPORTER"/>
    <property type="match status" value="1"/>
</dbReference>
<dbReference type="EMBL" id="JACKTY010000028">
    <property type="protein sequence ID" value="MCV7226953.1"/>
    <property type="molecule type" value="Genomic_DNA"/>
</dbReference>
<reference evidence="7 8" key="1">
    <citation type="journal article" date="2022" name="BMC Genomics">
        <title>Comparative genome analysis of mycobacteria focusing on tRNA and non-coding RNA.</title>
        <authorList>
            <person name="Behra P.R.K."/>
            <person name="Pettersson B.M.F."/>
            <person name="Ramesh M."/>
            <person name="Das S."/>
            <person name="Dasgupta S."/>
            <person name="Kirsebom L.A."/>
        </authorList>
    </citation>
    <scope>NUCLEOTIDE SEQUENCE [LARGE SCALE GENOMIC DNA]</scope>
    <source>
        <strain evidence="7 8">DSM 44078</strain>
    </source>
</reference>
<name>A0ABT3CC43_9MYCO</name>
<dbReference type="InterPro" id="IPR036259">
    <property type="entry name" value="MFS_trans_sf"/>
</dbReference>
<comment type="caution">
    <text evidence="7">The sequence shown here is derived from an EMBL/GenBank/DDBJ whole genome shotgun (WGS) entry which is preliminary data.</text>
</comment>
<dbReference type="InterPro" id="IPR052524">
    <property type="entry name" value="MFS_Cyanate_Porter"/>
</dbReference>
<feature type="transmembrane region" description="Helical" evidence="5">
    <location>
        <begin position="283"/>
        <end position="302"/>
    </location>
</feature>
<evidence type="ECO:0000256" key="1">
    <source>
        <dbReference type="ARBA" id="ARBA00004651"/>
    </source>
</evidence>
<dbReference type="Gene3D" id="1.20.1250.20">
    <property type="entry name" value="MFS general substrate transporter like domains"/>
    <property type="match status" value="2"/>
</dbReference>
<feature type="transmembrane region" description="Helical" evidence="5">
    <location>
        <begin position="255"/>
        <end position="276"/>
    </location>
</feature>
<dbReference type="InterPro" id="IPR011701">
    <property type="entry name" value="MFS"/>
</dbReference>
<dbReference type="SUPFAM" id="SSF103473">
    <property type="entry name" value="MFS general substrate transporter"/>
    <property type="match status" value="1"/>
</dbReference>
<accession>A0ABT3CC43</accession>
<dbReference type="PROSITE" id="PS50850">
    <property type="entry name" value="MFS"/>
    <property type="match status" value="1"/>
</dbReference>
<evidence type="ECO:0000259" key="6">
    <source>
        <dbReference type="PROSITE" id="PS50850"/>
    </source>
</evidence>
<keyword evidence="8" id="KW-1185">Reference proteome</keyword>
<evidence type="ECO:0000256" key="5">
    <source>
        <dbReference type="SAM" id="Phobius"/>
    </source>
</evidence>
<protein>
    <submittedName>
        <fullName evidence="7">MFS transporter</fullName>
    </submittedName>
</protein>
<feature type="transmembrane region" description="Helical" evidence="5">
    <location>
        <begin position="177"/>
        <end position="196"/>
    </location>
</feature>
<evidence type="ECO:0000256" key="4">
    <source>
        <dbReference type="ARBA" id="ARBA00023136"/>
    </source>
</evidence>
<feature type="transmembrane region" description="Helical" evidence="5">
    <location>
        <begin position="110"/>
        <end position="132"/>
    </location>
</feature>
<evidence type="ECO:0000256" key="2">
    <source>
        <dbReference type="ARBA" id="ARBA00022692"/>
    </source>
</evidence>
<dbReference type="InterPro" id="IPR020846">
    <property type="entry name" value="MFS_dom"/>
</dbReference>
<evidence type="ECO:0000313" key="7">
    <source>
        <dbReference type="EMBL" id="MCV7226953.1"/>
    </source>
</evidence>
<feature type="transmembrane region" description="Helical" evidence="5">
    <location>
        <begin position="87"/>
        <end position="104"/>
    </location>
</feature>
<evidence type="ECO:0000256" key="3">
    <source>
        <dbReference type="ARBA" id="ARBA00022989"/>
    </source>
</evidence>